<dbReference type="AlphaFoldDB" id="A0A1L7CFB8"/>
<organism evidence="2 3">
    <name type="scientific">Corynebacterium aquilae DSM 44791</name>
    <dbReference type="NCBI Taxonomy" id="1431546"/>
    <lineage>
        <taxon>Bacteria</taxon>
        <taxon>Bacillati</taxon>
        <taxon>Actinomycetota</taxon>
        <taxon>Actinomycetes</taxon>
        <taxon>Mycobacteriales</taxon>
        <taxon>Corynebacteriaceae</taxon>
        <taxon>Corynebacterium</taxon>
    </lineage>
</organism>
<reference evidence="2 3" key="1">
    <citation type="submission" date="2014-08" db="EMBL/GenBank/DDBJ databases">
        <title>Complete genome sequence of Corynebacterium aquilae S-613T(T) (=DSM 44791(T)), isolated from the choana of a healthy golden eagle.</title>
        <authorList>
            <person name="Ruckert C."/>
            <person name="Albersmeier A."/>
            <person name="Winkler A."/>
            <person name="Kalinowski J."/>
        </authorList>
    </citation>
    <scope>NUCLEOTIDE SEQUENCE [LARGE SCALE GENOMIC DNA]</scope>
    <source>
        <strain evidence="2 3">S-613</strain>
    </source>
</reference>
<evidence type="ECO:0000313" key="3">
    <source>
        <dbReference type="Proteomes" id="UP000185478"/>
    </source>
</evidence>
<evidence type="ECO:0000313" key="2">
    <source>
        <dbReference type="EMBL" id="APT84524.1"/>
    </source>
</evidence>
<keyword evidence="1" id="KW-0812">Transmembrane</keyword>
<dbReference type="KEGG" id="caqu:CAQU_05035"/>
<name>A0A1L7CFB8_9CORY</name>
<feature type="transmembrane region" description="Helical" evidence="1">
    <location>
        <begin position="137"/>
        <end position="157"/>
    </location>
</feature>
<dbReference type="EMBL" id="CP009245">
    <property type="protein sequence ID" value="APT84524.1"/>
    <property type="molecule type" value="Genomic_DNA"/>
</dbReference>
<feature type="transmembrane region" description="Helical" evidence="1">
    <location>
        <begin position="53"/>
        <end position="74"/>
    </location>
</feature>
<evidence type="ECO:0000256" key="1">
    <source>
        <dbReference type="SAM" id="Phobius"/>
    </source>
</evidence>
<evidence type="ECO:0008006" key="4">
    <source>
        <dbReference type="Google" id="ProtNLM"/>
    </source>
</evidence>
<feature type="transmembrane region" description="Helical" evidence="1">
    <location>
        <begin position="80"/>
        <end position="100"/>
    </location>
</feature>
<dbReference type="Proteomes" id="UP000185478">
    <property type="component" value="Chromosome"/>
</dbReference>
<keyword evidence="3" id="KW-1185">Reference proteome</keyword>
<dbReference type="STRING" id="1431546.CAQU_05035"/>
<keyword evidence="1" id="KW-0472">Membrane</keyword>
<keyword evidence="1" id="KW-1133">Transmembrane helix</keyword>
<feature type="transmembrane region" description="Helical" evidence="1">
    <location>
        <begin position="6"/>
        <end position="32"/>
    </location>
</feature>
<protein>
    <recommendedName>
        <fullName evidence="4">DUF2269 domain-containing protein</fullName>
    </recommendedName>
</protein>
<gene>
    <name evidence="2" type="ORF">CAQU_05035</name>
</gene>
<proteinExistence type="predicted"/>
<dbReference type="OrthoDB" id="3429068at2"/>
<dbReference type="RefSeq" id="WP_075725727.1">
    <property type="nucleotide sequence ID" value="NZ_CP009245.1"/>
</dbReference>
<accession>A0A1L7CFB8</accession>
<sequence length="158" mass="17109">MNLIYAAHVITAILFLGPVMFATSTFQVQALAAHKGDAQAVGSAALMYRVTTIYGALSGLVPVFGIAAWIFAYPHLMKNGLYHASILLCIIAWAVLYLAIIPRQRTMMAGLGALDPDQPGNKKVKKVSDWNKTKSQLSMFGGIFNGLWLLVALLMVIV</sequence>